<dbReference type="GO" id="GO:0098797">
    <property type="term" value="C:plasma membrane protein complex"/>
    <property type="evidence" value="ECO:0007669"/>
    <property type="project" value="TreeGrafter"/>
</dbReference>
<organism evidence="9 10">
    <name type="scientific">Desulforamulus hydrothermalis Lam5 = DSM 18033</name>
    <dbReference type="NCBI Taxonomy" id="1121428"/>
    <lineage>
        <taxon>Bacteria</taxon>
        <taxon>Bacillati</taxon>
        <taxon>Bacillota</taxon>
        <taxon>Clostridia</taxon>
        <taxon>Eubacteriales</taxon>
        <taxon>Peptococcaceae</taxon>
        <taxon>Desulforamulus</taxon>
    </lineage>
</organism>
<dbReference type="eggNOG" id="COG0577">
    <property type="taxonomic scope" value="Bacteria"/>
</dbReference>
<evidence type="ECO:0000259" key="8">
    <source>
        <dbReference type="Pfam" id="PF02687"/>
    </source>
</evidence>
<evidence type="ECO:0000256" key="3">
    <source>
        <dbReference type="ARBA" id="ARBA00022475"/>
    </source>
</evidence>
<comment type="subcellular location">
    <subcellularLocation>
        <location evidence="1">Cell membrane</location>
        <topology evidence="1">Multi-pass membrane protein</topology>
    </subcellularLocation>
</comment>
<feature type="domain" description="ABC3 transporter permease C-terminal" evidence="8">
    <location>
        <begin position="503"/>
        <end position="619"/>
    </location>
</feature>
<evidence type="ECO:0000256" key="1">
    <source>
        <dbReference type="ARBA" id="ARBA00004651"/>
    </source>
</evidence>
<feature type="transmembrane region" description="Helical" evidence="7">
    <location>
        <begin position="544"/>
        <end position="568"/>
    </location>
</feature>
<reference evidence="9 10" key="1">
    <citation type="journal article" date="2013" name="Genome Announc.">
        <title>Genome Sequence of the Sulfate-Reducing Bacterium Desulfotomaculum hydrothermale Lam5(T).</title>
        <authorList>
            <person name="Amin O."/>
            <person name="Fardeau M.L."/>
            <person name="Valette O."/>
            <person name="Hirschler-Rea A."/>
            <person name="Barbe V."/>
            <person name="Medigue C."/>
            <person name="Vacherie B."/>
            <person name="Ollivier B."/>
            <person name="Bertin P.N."/>
            <person name="Dolla A."/>
        </authorList>
    </citation>
    <scope>NUCLEOTIDE SEQUENCE [LARGE SCALE GENOMIC DNA]</scope>
    <source>
        <strain evidence="10">Lam5 / DSM 18033</strain>
    </source>
</reference>
<protein>
    <recommendedName>
        <fullName evidence="8">ABC3 transporter permease C-terminal domain-containing protein</fullName>
    </recommendedName>
</protein>
<dbReference type="PANTHER" id="PTHR30489">
    <property type="entry name" value="LIPOPROTEIN-RELEASING SYSTEM TRANSMEMBRANE PROTEIN LOLE"/>
    <property type="match status" value="1"/>
</dbReference>
<proteinExistence type="inferred from homology"/>
<evidence type="ECO:0000256" key="4">
    <source>
        <dbReference type="ARBA" id="ARBA00022692"/>
    </source>
</evidence>
<evidence type="ECO:0000256" key="2">
    <source>
        <dbReference type="ARBA" id="ARBA00005236"/>
    </source>
</evidence>
<dbReference type="STRING" id="1121428.DESHY_40145"/>
<evidence type="ECO:0000256" key="6">
    <source>
        <dbReference type="ARBA" id="ARBA00023136"/>
    </source>
</evidence>
<name>K8DZU9_9FIRM</name>
<feature type="transmembrane region" description="Helical" evidence="7">
    <location>
        <begin position="151"/>
        <end position="181"/>
    </location>
</feature>
<feature type="transmembrane region" description="Helical" evidence="7">
    <location>
        <begin position="274"/>
        <end position="293"/>
    </location>
</feature>
<evidence type="ECO:0000256" key="5">
    <source>
        <dbReference type="ARBA" id="ARBA00022989"/>
    </source>
</evidence>
<evidence type="ECO:0000256" key="7">
    <source>
        <dbReference type="SAM" id="Phobius"/>
    </source>
</evidence>
<evidence type="ECO:0000313" key="9">
    <source>
        <dbReference type="EMBL" id="CCO08595.1"/>
    </source>
</evidence>
<keyword evidence="4 7" id="KW-0812">Transmembrane</keyword>
<feature type="transmembrane region" description="Helical" evidence="7">
    <location>
        <begin position="497"/>
        <end position="524"/>
    </location>
</feature>
<sequence>MVPLTVVGTATGPELIYPMQDAASLVTDPQNFGIIMMSHHSAQQILNLPGQINQVVIKLAPGADEKKVRQQVEHILQPYGNLAAYPRQQQLSHAVLQSKLDGLRASSRFLPVIFLGIAAAIQFIVLRRLIKSQRTQIGVMKALGCRNGQIIAHYTAYALAVALAGALLGCLLGVLLASVISQTFAKYFNLPAALGGVNQQAILYGFWLSLATGGLAGVTASQDISKIQPATAMRPAPPLKGGPILPEKWQWFWRRLDAGRKMSWRTTLRHRGRFAFTLAGVMLAVGMLVAALFTRDAVDYMLREHFQQQQRYNYLLRFSHPVKESELLAIRRLAGVQKVEPLLELPVRLHHQGKSEENLLVGLPAGVTLKKLTEAAGQPMHLPPAGLLVHARTAQKLGLRPGHWVVAEIMGEKGLSRKAALKVAGIHHQIIGQASYIRLPQANQLLGESHLVSGAMLLVDPGLSVEPENQLNRLTGVSFILSKQKELDYFKQNLDSLLYTVSLMVLFAALLGFAIVYNTAVINFNERKRELASLLMLGFTAREVAGLLHRVTILQALPGVLLGLPLGYFMARGYAQAVSSDLFSLPAVIYPATYLYAALGGILFIAAAHLLAVRQLRQLDFAEVLKNKD</sequence>
<keyword evidence="5 7" id="KW-1133">Transmembrane helix</keyword>
<gene>
    <name evidence="9" type="ORF">DESHY_40145</name>
</gene>
<dbReference type="InterPro" id="IPR003838">
    <property type="entry name" value="ABC3_permease_C"/>
</dbReference>
<dbReference type="Proteomes" id="UP000009315">
    <property type="component" value="Unassembled WGS sequence"/>
</dbReference>
<dbReference type="EMBL" id="CAOS01000011">
    <property type="protein sequence ID" value="CCO08595.1"/>
    <property type="molecule type" value="Genomic_DNA"/>
</dbReference>
<comment type="caution">
    <text evidence="9">The sequence shown here is derived from an EMBL/GenBank/DDBJ whole genome shotgun (WGS) entry which is preliminary data.</text>
</comment>
<dbReference type="Pfam" id="PF02687">
    <property type="entry name" value="FtsX"/>
    <property type="match status" value="2"/>
</dbReference>
<keyword evidence="6 7" id="KW-0472">Membrane</keyword>
<dbReference type="PANTHER" id="PTHR30489:SF0">
    <property type="entry name" value="LIPOPROTEIN-RELEASING SYSTEM TRANSMEMBRANE PROTEIN LOLE"/>
    <property type="match status" value="1"/>
</dbReference>
<accession>K8DZU9</accession>
<dbReference type="AlphaFoldDB" id="K8DZU9"/>
<dbReference type="InterPro" id="IPR051447">
    <property type="entry name" value="Lipoprotein-release_system"/>
</dbReference>
<feature type="domain" description="ABC3 transporter permease C-terminal" evidence="8">
    <location>
        <begin position="109"/>
        <end position="229"/>
    </location>
</feature>
<evidence type="ECO:0000313" key="10">
    <source>
        <dbReference type="Proteomes" id="UP000009315"/>
    </source>
</evidence>
<dbReference type="RefSeq" id="WP_008412098.1">
    <property type="nucleotide sequence ID" value="NZ_CAOS01000011.1"/>
</dbReference>
<keyword evidence="3" id="KW-1003">Cell membrane</keyword>
<comment type="similarity">
    <text evidence="2">Belongs to the ABC-4 integral membrane protein family. LolC/E subfamily.</text>
</comment>
<feature type="transmembrane region" description="Helical" evidence="7">
    <location>
        <begin position="201"/>
        <end position="220"/>
    </location>
</feature>
<feature type="transmembrane region" description="Helical" evidence="7">
    <location>
        <begin position="588"/>
        <end position="612"/>
    </location>
</feature>
<dbReference type="GO" id="GO:0044874">
    <property type="term" value="P:lipoprotein localization to outer membrane"/>
    <property type="evidence" value="ECO:0007669"/>
    <property type="project" value="TreeGrafter"/>
</dbReference>
<keyword evidence="10" id="KW-1185">Reference proteome</keyword>
<feature type="transmembrane region" description="Helical" evidence="7">
    <location>
        <begin position="109"/>
        <end position="130"/>
    </location>
</feature>